<gene>
    <name evidence="2" type="ORF">SDC9_21626</name>
</gene>
<protein>
    <recommendedName>
        <fullName evidence="1">Carboxymuconolactone decarboxylase-like domain-containing protein</fullName>
    </recommendedName>
</protein>
<comment type="caution">
    <text evidence="2">The sequence shown here is derived from an EMBL/GenBank/DDBJ whole genome shotgun (WGS) entry which is preliminary data.</text>
</comment>
<name>A0A644U9Z0_9ZZZZ</name>
<dbReference type="GO" id="GO:0051920">
    <property type="term" value="F:peroxiredoxin activity"/>
    <property type="evidence" value="ECO:0007669"/>
    <property type="project" value="InterPro"/>
</dbReference>
<dbReference type="PANTHER" id="PTHR33930:SF2">
    <property type="entry name" value="BLR3452 PROTEIN"/>
    <property type="match status" value="1"/>
</dbReference>
<evidence type="ECO:0000313" key="2">
    <source>
        <dbReference type="EMBL" id="MPL75795.1"/>
    </source>
</evidence>
<organism evidence="2">
    <name type="scientific">bioreactor metagenome</name>
    <dbReference type="NCBI Taxonomy" id="1076179"/>
    <lineage>
        <taxon>unclassified sequences</taxon>
        <taxon>metagenomes</taxon>
        <taxon>ecological metagenomes</taxon>
    </lineage>
</organism>
<dbReference type="Pfam" id="PF02627">
    <property type="entry name" value="CMD"/>
    <property type="match status" value="1"/>
</dbReference>
<proteinExistence type="predicted"/>
<dbReference type="InterPro" id="IPR029032">
    <property type="entry name" value="AhpD-like"/>
</dbReference>
<dbReference type="Gene3D" id="1.20.1290.10">
    <property type="entry name" value="AhpD-like"/>
    <property type="match status" value="1"/>
</dbReference>
<feature type="domain" description="Carboxymuconolactone decarboxylase-like" evidence="1">
    <location>
        <begin position="31"/>
        <end position="109"/>
    </location>
</feature>
<dbReference type="PANTHER" id="PTHR33930">
    <property type="entry name" value="ALKYL HYDROPEROXIDE REDUCTASE AHPD"/>
    <property type="match status" value="1"/>
</dbReference>
<sequence>MIMGTQSDAFNSYREKMNERLLGAENNKVIKRIFNVDTNAYLEGELPVKTKEMLGLVASMVLRCDDCIRYHLIRCHENGMTEAELMEVMGIANLVGGTIVIPHTRRALEFWDDLNA</sequence>
<dbReference type="SUPFAM" id="SSF69118">
    <property type="entry name" value="AhpD-like"/>
    <property type="match status" value="1"/>
</dbReference>
<dbReference type="InterPro" id="IPR003779">
    <property type="entry name" value="CMD-like"/>
</dbReference>
<dbReference type="EMBL" id="VSSQ01000091">
    <property type="protein sequence ID" value="MPL75795.1"/>
    <property type="molecule type" value="Genomic_DNA"/>
</dbReference>
<dbReference type="AlphaFoldDB" id="A0A644U9Z0"/>
<accession>A0A644U9Z0</accession>
<reference evidence="2" key="1">
    <citation type="submission" date="2019-08" db="EMBL/GenBank/DDBJ databases">
        <authorList>
            <person name="Kucharzyk K."/>
            <person name="Murdoch R.W."/>
            <person name="Higgins S."/>
            <person name="Loffler F."/>
        </authorList>
    </citation>
    <scope>NUCLEOTIDE SEQUENCE</scope>
</reference>
<evidence type="ECO:0000259" key="1">
    <source>
        <dbReference type="Pfam" id="PF02627"/>
    </source>
</evidence>